<dbReference type="Proteomes" id="UP000824108">
    <property type="component" value="Unassembled WGS sequence"/>
</dbReference>
<evidence type="ECO:0000313" key="2">
    <source>
        <dbReference type="EMBL" id="HIZ92500.1"/>
    </source>
</evidence>
<feature type="transmembrane region" description="Helical" evidence="1">
    <location>
        <begin position="135"/>
        <end position="155"/>
    </location>
</feature>
<feature type="transmembrane region" description="Helical" evidence="1">
    <location>
        <begin position="6"/>
        <end position="25"/>
    </location>
</feature>
<keyword evidence="1" id="KW-1133">Transmembrane helix</keyword>
<accession>A0A9D2H192</accession>
<keyword evidence="1" id="KW-0812">Transmembrane</keyword>
<sequence>MMIASFIFLFAPAMLLFGYQSILEAKGINDPTLAISLYKTSIILDIAIKLLLYYIVDDLDTFVIISIFATLVFFFWFYVRLSLNIPKKSLRKFRKFPQDTNYTLCAFQVIGWCALSTLFNLFLLLFGWIFEEPAIIYTLCFLIVIMMIFYMSFAAKSLIRLDRLKYPSTRSLNALSHNNSPIVLLRSFKIDSYPATNGKVFDETICENLDLDSNPIISLANPDEILPSGGSLKIQAKDAEWKEVVREVLKNCRAVILVEGLSDGLHWEISKLKEYLNYKQLFVLIPSNTYRELAWCYNDEAGTGLYSIMRNAHKFMARITLSGKKDRKQILNSIWIDFSSKLQQFEIHLPKVFPGDDCLLSFDQQWNSIKQANLHKTNEKLKFIVSQTSTFNNPNFDYPKLGEKIASFEVNGFLNKEEIAPFKQLVDKCNRLGRIVALSCMILFITVLIFS</sequence>
<evidence type="ECO:0000313" key="3">
    <source>
        <dbReference type="Proteomes" id="UP000824108"/>
    </source>
</evidence>
<comment type="caution">
    <text evidence="2">The sequence shown here is derived from an EMBL/GenBank/DDBJ whole genome shotgun (WGS) entry which is preliminary data.</text>
</comment>
<keyword evidence="1" id="KW-0472">Membrane</keyword>
<evidence type="ECO:0000256" key="1">
    <source>
        <dbReference type="SAM" id="Phobius"/>
    </source>
</evidence>
<proteinExistence type="predicted"/>
<feature type="transmembrane region" description="Helical" evidence="1">
    <location>
        <begin position="62"/>
        <end position="81"/>
    </location>
</feature>
<feature type="transmembrane region" description="Helical" evidence="1">
    <location>
        <begin position="102"/>
        <end position="129"/>
    </location>
</feature>
<feature type="transmembrane region" description="Helical" evidence="1">
    <location>
        <begin position="432"/>
        <end position="450"/>
    </location>
</feature>
<dbReference type="EMBL" id="DXAV01000084">
    <property type="protein sequence ID" value="HIZ92500.1"/>
    <property type="molecule type" value="Genomic_DNA"/>
</dbReference>
<name>A0A9D2H192_9BACE</name>
<reference evidence="2" key="2">
    <citation type="submission" date="2021-04" db="EMBL/GenBank/DDBJ databases">
        <authorList>
            <person name="Gilroy R."/>
        </authorList>
    </citation>
    <scope>NUCLEOTIDE SEQUENCE</scope>
    <source>
        <strain evidence="2">CHK118-2852</strain>
    </source>
</reference>
<reference evidence="2" key="1">
    <citation type="journal article" date="2021" name="PeerJ">
        <title>Extensive microbial diversity within the chicken gut microbiome revealed by metagenomics and culture.</title>
        <authorList>
            <person name="Gilroy R."/>
            <person name="Ravi A."/>
            <person name="Getino M."/>
            <person name="Pursley I."/>
            <person name="Horton D.L."/>
            <person name="Alikhan N.F."/>
            <person name="Baker D."/>
            <person name="Gharbi K."/>
            <person name="Hall N."/>
            <person name="Watson M."/>
            <person name="Adriaenssens E.M."/>
            <person name="Foster-Nyarko E."/>
            <person name="Jarju S."/>
            <person name="Secka A."/>
            <person name="Antonio M."/>
            <person name="Oren A."/>
            <person name="Chaudhuri R.R."/>
            <person name="La Ragione R."/>
            <person name="Hildebrand F."/>
            <person name="Pallen M.J."/>
        </authorList>
    </citation>
    <scope>NUCLEOTIDE SEQUENCE</scope>
    <source>
        <strain evidence="2">CHK118-2852</strain>
    </source>
</reference>
<dbReference type="AlphaFoldDB" id="A0A9D2H192"/>
<gene>
    <name evidence="2" type="ORF">H9807_10365</name>
</gene>
<feature type="transmembrane region" description="Helical" evidence="1">
    <location>
        <begin position="37"/>
        <end position="56"/>
    </location>
</feature>
<organism evidence="2 3">
    <name type="scientific">Candidatus Bacteroides merdavium</name>
    <dbReference type="NCBI Taxonomy" id="2838472"/>
    <lineage>
        <taxon>Bacteria</taxon>
        <taxon>Pseudomonadati</taxon>
        <taxon>Bacteroidota</taxon>
        <taxon>Bacteroidia</taxon>
        <taxon>Bacteroidales</taxon>
        <taxon>Bacteroidaceae</taxon>
        <taxon>Bacteroides</taxon>
    </lineage>
</organism>
<protein>
    <submittedName>
        <fullName evidence="2">Uncharacterized protein</fullName>
    </submittedName>
</protein>